<evidence type="ECO:0000256" key="4">
    <source>
        <dbReference type="ARBA" id="ARBA00022679"/>
    </source>
</evidence>
<keyword evidence="2" id="KW-1003">Cell membrane</keyword>
<protein>
    <submittedName>
        <fullName evidence="11">Lipid A ethanolaminephosphotransferase</fullName>
    </submittedName>
</protein>
<dbReference type="GO" id="GO:0005886">
    <property type="term" value="C:plasma membrane"/>
    <property type="evidence" value="ECO:0007669"/>
    <property type="project" value="UniProtKB-SubCell"/>
</dbReference>
<sequence>MPITPEPAPVDPGLRRLSLPAGVISLIVAAILMLAYNGTFWSRGADIFAGHPGQFIVFGLAVYALLVSFVGVFSFRVIVRPALAALLIVSAATSYYMDNLGVMIDRDMIQNVATTTFTESKHLVTFGIVAHVTLFGILPAAALFLVRVQRQRWLFALGVPVAMFLGGLAVSAALLMTNYASYASVLRERKDFMGSFQPGAPLVATIRYAKMMNRSRDIVVAPLGQEARKGPTYDAPRKPVLTIIVAGETARGQNFALNGYGVPTTPELAARDVINFTDVSSCGTATAVSLPCMFSRDGRAEYSFDRGLANENLLDVLTHAGFDVEWWDNNTGSKAVSARVPTRSFTNSENAEFCPTGECIDGIFMQHLEAFVPTITRDTVLVLHQIGSHGPTYHLRYPEGFARFLPTCETAEFKDCTEEEIRNAYDNTIAYTDQVLAETIDFLMAQDGLATSLLYVSDHGESLGEGGLYLHGAPYFMAPEVQTKVPMILWMSESFRQQLALDAACIGAGRDAALSHDNLFSTVLGLLDVETDVRDPDLDIASPCRTRVQVTQG</sequence>
<comment type="subcellular location">
    <subcellularLocation>
        <location evidence="1">Cell inner membrane</location>
        <topology evidence="1">Multi-pass membrane protein</topology>
    </subcellularLocation>
</comment>
<dbReference type="CDD" id="cd16017">
    <property type="entry name" value="LptA"/>
    <property type="match status" value="1"/>
</dbReference>
<dbReference type="Pfam" id="PF08019">
    <property type="entry name" value="EptA_B_N"/>
    <property type="match status" value="1"/>
</dbReference>
<proteinExistence type="predicted"/>
<keyword evidence="6 8" id="KW-1133">Transmembrane helix</keyword>
<dbReference type="InterPro" id="IPR000917">
    <property type="entry name" value="Sulfatase_N"/>
</dbReference>
<evidence type="ECO:0000256" key="2">
    <source>
        <dbReference type="ARBA" id="ARBA00022475"/>
    </source>
</evidence>
<keyword evidence="3" id="KW-0997">Cell inner membrane</keyword>
<reference evidence="11 12" key="1">
    <citation type="submission" date="2016-10" db="EMBL/GenBank/DDBJ databases">
        <authorList>
            <person name="de Groot N.N."/>
        </authorList>
    </citation>
    <scope>NUCLEOTIDE SEQUENCE [LARGE SCALE GENOMIC DNA]</scope>
    <source>
        <strain evidence="11 12">DSM 19073</strain>
    </source>
</reference>
<dbReference type="InterPro" id="IPR012549">
    <property type="entry name" value="EptA-like_N"/>
</dbReference>
<feature type="domain" description="Sulfatase N-terminal" evidence="9">
    <location>
        <begin position="242"/>
        <end position="529"/>
    </location>
</feature>
<feature type="transmembrane region" description="Helical" evidence="8">
    <location>
        <begin position="82"/>
        <end position="104"/>
    </location>
</feature>
<organism evidence="11 12">
    <name type="scientific">Jannaschia pohangensis</name>
    <dbReference type="NCBI Taxonomy" id="390807"/>
    <lineage>
        <taxon>Bacteria</taxon>
        <taxon>Pseudomonadati</taxon>
        <taxon>Pseudomonadota</taxon>
        <taxon>Alphaproteobacteria</taxon>
        <taxon>Rhodobacterales</taxon>
        <taxon>Roseobacteraceae</taxon>
        <taxon>Jannaschia</taxon>
    </lineage>
</organism>
<evidence type="ECO:0000256" key="3">
    <source>
        <dbReference type="ARBA" id="ARBA00022519"/>
    </source>
</evidence>
<keyword evidence="7 8" id="KW-0472">Membrane</keyword>
<dbReference type="Proteomes" id="UP000199110">
    <property type="component" value="Unassembled WGS sequence"/>
</dbReference>
<evidence type="ECO:0000256" key="6">
    <source>
        <dbReference type="ARBA" id="ARBA00022989"/>
    </source>
</evidence>
<dbReference type="PANTHER" id="PTHR30443:SF0">
    <property type="entry name" value="PHOSPHOETHANOLAMINE TRANSFERASE EPTA"/>
    <property type="match status" value="1"/>
</dbReference>
<evidence type="ECO:0000256" key="5">
    <source>
        <dbReference type="ARBA" id="ARBA00022692"/>
    </source>
</evidence>
<dbReference type="InterPro" id="IPR017850">
    <property type="entry name" value="Alkaline_phosphatase_core_sf"/>
</dbReference>
<dbReference type="Pfam" id="PF00884">
    <property type="entry name" value="Sulfatase"/>
    <property type="match status" value="1"/>
</dbReference>
<dbReference type="NCBIfam" id="NF028537">
    <property type="entry name" value="P_eth_NH2_trans"/>
    <property type="match status" value="1"/>
</dbReference>
<evidence type="ECO:0000313" key="11">
    <source>
        <dbReference type="EMBL" id="SFJ82332.1"/>
    </source>
</evidence>
<dbReference type="STRING" id="390807.SAMN04488095_3746"/>
<feature type="transmembrane region" description="Helical" evidence="8">
    <location>
        <begin position="17"/>
        <end position="36"/>
    </location>
</feature>
<evidence type="ECO:0000256" key="8">
    <source>
        <dbReference type="SAM" id="Phobius"/>
    </source>
</evidence>
<dbReference type="RefSeq" id="WP_092784715.1">
    <property type="nucleotide sequence ID" value="NZ_FORA01000008.1"/>
</dbReference>
<gene>
    <name evidence="11" type="ORF">SAMN04488095_3746</name>
</gene>
<dbReference type="OrthoDB" id="9795675at2"/>
<dbReference type="Gene3D" id="3.40.720.10">
    <property type="entry name" value="Alkaline Phosphatase, subunit A"/>
    <property type="match status" value="1"/>
</dbReference>
<evidence type="ECO:0000259" key="10">
    <source>
        <dbReference type="Pfam" id="PF08019"/>
    </source>
</evidence>
<feature type="domain" description="Phosphoethanolamine transferase N-terminal" evidence="10">
    <location>
        <begin position="63"/>
        <end position="210"/>
    </location>
</feature>
<keyword evidence="12" id="KW-1185">Reference proteome</keyword>
<dbReference type="SUPFAM" id="SSF53649">
    <property type="entry name" value="Alkaline phosphatase-like"/>
    <property type="match status" value="1"/>
</dbReference>
<dbReference type="PANTHER" id="PTHR30443">
    <property type="entry name" value="INNER MEMBRANE PROTEIN"/>
    <property type="match status" value="1"/>
</dbReference>
<dbReference type="GO" id="GO:0009244">
    <property type="term" value="P:lipopolysaccharide core region biosynthetic process"/>
    <property type="evidence" value="ECO:0007669"/>
    <property type="project" value="TreeGrafter"/>
</dbReference>
<feature type="transmembrane region" description="Helical" evidence="8">
    <location>
        <begin position="153"/>
        <end position="176"/>
    </location>
</feature>
<dbReference type="EMBL" id="FORA01000008">
    <property type="protein sequence ID" value="SFJ82332.1"/>
    <property type="molecule type" value="Genomic_DNA"/>
</dbReference>
<keyword evidence="5 8" id="KW-0812">Transmembrane</keyword>
<accession>A0A1I3UHD2</accession>
<dbReference type="GO" id="GO:0016776">
    <property type="term" value="F:phosphotransferase activity, phosphate group as acceptor"/>
    <property type="evidence" value="ECO:0007669"/>
    <property type="project" value="TreeGrafter"/>
</dbReference>
<evidence type="ECO:0000256" key="7">
    <source>
        <dbReference type="ARBA" id="ARBA00023136"/>
    </source>
</evidence>
<name>A0A1I3UHD2_9RHOB</name>
<feature type="transmembrane region" description="Helical" evidence="8">
    <location>
        <begin position="56"/>
        <end position="75"/>
    </location>
</feature>
<evidence type="ECO:0000259" key="9">
    <source>
        <dbReference type="Pfam" id="PF00884"/>
    </source>
</evidence>
<evidence type="ECO:0000256" key="1">
    <source>
        <dbReference type="ARBA" id="ARBA00004429"/>
    </source>
</evidence>
<dbReference type="InterPro" id="IPR058130">
    <property type="entry name" value="PEA_transf_C"/>
</dbReference>
<dbReference type="InterPro" id="IPR040423">
    <property type="entry name" value="PEA_transferase"/>
</dbReference>
<keyword evidence="4 11" id="KW-0808">Transferase</keyword>
<feature type="transmembrane region" description="Helical" evidence="8">
    <location>
        <begin position="124"/>
        <end position="146"/>
    </location>
</feature>
<dbReference type="AlphaFoldDB" id="A0A1I3UHD2"/>
<evidence type="ECO:0000313" key="12">
    <source>
        <dbReference type="Proteomes" id="UP000199110"/>
    </source>
</evidence>